<protein>
    <recommendedName>
        <fullName evidence="5">Sushi domain-containing protein</fullName>
    </recommendedName>
</protein>
<evidence type="ECO:0000256" key="2">
    <source>
        <dbReference type="SAM" id="SignalP"/>
    </source>
</evidence>
<evidence type="ECO:0000256" key="1">
    <source>
        <dbReference type="ARBA" id="ARBA00023157"/>
    </source>
</evidence>
<proteinExistence type="predicted"/>
<accession>A0AAV4XGL7</accession>
<keyword evidence="4" id="KW-1185">Reference proteome</keyword>
<keyword evidence="1" id="KW-1015">Disulfide bond</keyword>
<sequence>MLILLLSYHSTAPILDAVCHPSSLPKGVSVVGSCYYQSNDVCNVQCVLLGTVIWKDKTKCLPQGKWTALPFCRTTHVLELIRCNKLTDFTEKNISSCVKIKITTPGLSFDTKGHLSEILRLFVKYSNCNKEPE</sequence>
<name>A0AAV4XGL7_CAEEX</name>
<organism evidence="3 4">
    <name type="scientific">Caerostris extrusa</name>
    <name type="common">Bark spider</name>
    <name type="synonym">Caerostris bankana</name>
    <dbReference type="NCBI Taxonomy" id="172846"/>
    <lineage>
        <taxon>Eukaryota</taxon>
        <taxon>Metazoa</taxon>
        <taxon>Ecdysozoa</taxon>
        <taxon>Arthropoda</taxon>
        <taxon>Chelicerata</taxon>
        <taxon>Arachnida</taxon>
        <taxon>Araneae</taxon>
        <taxon>Araneomorphae</taxon>
        <taxon>Entelegynae</taxon>
        <taxon>Araneoidea</taxon>
        <taxon>Araneidae</taxon>
        <taxon>Caerostris</taxon>
    </lineage>
</organism>
<dbReference type="Proteomes" id="UP001054945">
    <property type="component" value="Unassembled WGS sequence"/>
</dbReference>
<comment type="caution">
    <text evidence="3">The sequence shown here is derived from an EMBL/GenBank/DDBJ whole genome shotgun (WGS) entry which is preliminary data.</text>
</comment>
<evidence type="ECO:0000313" key="3">
    <source>
        <dbReference type="EMBL" id="GIY94106.1"/>
    </source>
</evidence>
<dbReference type="AlphaFoldDB" id="A0AAV4XGL7"/>
<evidence type="ECO:0000313" key="4">
    <source>
        <dbReference type="Proteomes" id="UP001054945"/>
    </source>
</evidence>
<dbReference type="EMBL" id="BPLR01000351">
    <property type="protein sequence ID" value="GIY94106.1"/>
    <property type="molecule type" value="Genomic_DNA"/>
</dbReference>
<feature type="signal peptide" evidence="2">
    <location>
        <begin position="1"/>
        <end position="17"/>
    </location>
</feature>
<dbReference type="SUPFAM" id="SSF57535">
    <property type="entry name" value="Complement control module/SCR domain"/>
    <property type="match status" value="1"/>
</dbReference>
<reference evidence="3 4" key="1">
    <citation type="submission" date="2021-06" db="EMBL/GenBank/DDBJ databases">
        <title>Caerostris extrusa draft genome.</title>
        <authorList>
            <person name="Kono N."/>
            <person name="Arakawa K."/>
        </authorList>
    </citation>
    <scope>NUCLEOTIDE SEQUENCE [LARGE SCALE GENOMIC DNA]</scope>
</reference>
<feature type="chain" id="PRO_5043394310" description="Sushi domain-containing protein" evidence="2">
    <location>
        <begin position="18"/>
        <end position="133"/>
    </location>
</feature>
<feature type="non-terminal residue" evidence="3">
    <location>
        <position position="133"/>
    </location>
</feature>
<dbReference type="InterPro" id="IPR035976">
    <property type="entry name" value="Sushi/SCR/CCP_sf"/>
</dbReference>
<gene>
    <name evidence="3" type="primary">AVEN_137548_1</name>
    <name evidence="3" type="ORF">CEXT_580401</name>
</gene>
<keyword evidence="2" id="KW-0732">Signal</keyword>
<evidence type="ECO:0008006" key="5">
    <source>
        <dbReference type="Google" id="ProtNLM"/>
    </source>
</evidence>